<dbReference type="Proteomes" id="UP000008803">
    <property type="component" value="Chromosome"/>
</dbReference>
<dbReference type="AlphaFoldDB" id="D4JRI0"/>
<evidence type="ECO:0000313" key="1">
    <source>
        <dbReference type="EMBL" id="CBK95699.1"/>
    </source>
</evidence>
<sequence length="203" mass="22839">MPKALANRLMHIEVEGSFKSWKEWAVTSGINDKVIGFLSFRPNYLMGFDSGSEDLAFPTPRAWEMVSNILNGISDNIDDMYSLIAGIVGSGVAVEFRTWAKVYKDLPSIEEIFDGKMPSMPKNTDAMYALTASMSCYARTHKNELSRIANSIRYADKMPPDFSAVLLKDYMHIEKDFKQTLLTIPEFSKWLQTKGGLMNGSVK</sequence>
<organism evidence="1 2">
    <name type="scientific">[Eubacterium] siraeum 70/3</name>
    <dbReference type="NCBI Taxonomy" id="657319"/>
    <lineage>
        <taxon>Bacteria</taxon>
        <taxon>Bacillati</taxon>
        <taxon>Bacillota</taxon>
        <taxon>Clostridia</taxon>
        <taxon>Eubacteriales</taxon>
        <taxon>Oscillospiraceae</taxon>
        <taxon>Oscillospiraceae incertae sedis</taxon>
    </lineage>
</organism>
<reference evidence="1 2" key="1">
    <citation type="submission" date="2010-03" db="EMBL/GenBank/DDBJ databases">
        <title>The genome sequence of Eubacterium siraeum 70/3.</title>
        <authorList>
            <consortium name="metaHIT consortium -- http://www.metahit.eu/"/>
            <person name="Pajon A."/>
            <person name="Turner K."/>
            <person name="Parkhill J."/>
            <person name="Duncan S."/>
            <person name="Flint H."/>
        </authorList>
    </citation>
    <scope>NUCLEOTIDE SEQUENCE [LARGE SCALE GENOMIC DNA]</scope>
    <source>
        <strain evidence="1 2">70/3</strain>
    </source>
</reference>
<dbReference type="EMBL" id="FP929044">
    <property type="protein sequence ID" value="CBK95699.1"/>
    <property type="molecule type" value="Genomic_DNA"/>
</dbReference>
<dbReference type="PATRIC" id="fig|657319.3.peg.449"/>
<name>D4JRI0_9FIRM</name>
<protein>
    <submittedName>
        <fullName evidence="1">Uncharacterized protein</fullName>
    </submittedName>
</protein>
<dbReference type="HOGENOM" id="CLU_1347215_0_0_9"/>
<evidence type="ECO:0000313" key="2">
    <source>
        <dbReference type="Proteomes" id="UP000008803"/>
    </source>
</evidence>
<gene>
    <name evidence="1" type="ORF">EUS_03880</name>
</gene>
<reference evidence="1 2" key="2">
    <citation type="submission" date="2010-03" db="EMBL/GenBank/DDBJ databases">
        <authorList>
            <person name="Pajon A."/>
        </authorList>
    </citation>
    <scope>NUCLEOTIDE SEQUENCE [LARGE SCALE GENOMIC DNA]</scope>
    <source>
        <strain evidence="1 2">70/3</strain>
    </source>
</reference>
<dbReference type="KEGG" id="esu:EUS_03880"/>
<proteinExistence type="predicted"/>
<dbReference type="BioCyc" id="ESIR657319:G136K-324-MONOMER"/>
<accession>D4JRI0</accession>